<name>A0A222FJ80_9GAMM</name>
<dbReference type="EMBL" id="CP022530">
    <property type="protein sequence ID" value="ASP39095.1"/>
    <property type="molecule type" value="Genomic_DNA"/>
</dbReference>
<dbReference type="GO" id="GO:0004497">
    <property type="term" value="F:monooxygenase activity"/>
    <property type="evidence" value="ECO:0007669"/>
    <property type="project" value="InterPro"/>
</dbReference>
<dbReference type="InterPro" id="IPR006905">
    <property type="entry name" value="Flavin_halogenase"/>
</dbReference>
<organism evidence="1 2">
    <name type="scientific">Bacterioplanes sanyensis</name>
    <dbReference type="NCBI Taxonomy" id="1249553"/>
    <lineage>
        <taxon>Bacteria</taxon>
        <taxon>Pseudomonadati</taxon>
        <taxon>Pseudomonadota</taxon>
        <taxon>Gammaproteobacteria</taxon>
        <taxon>Oceanospirillales</taxon>
        <taxon>Oceanospirillaceae</taxon>
        <taxon>Bacterioplanes</taxon>
    </lineage>
</organism>
<accession>A0A222FJ80</accession>
<dbReference type="AlphaFoldDB" id="A0A222FJ80"/>
<protein>
    <recommendedName>
        <fullName evidence="3">FAD-binding domain-containing protein</fullName>
    </recommendedName>
</protein>
<dbReference type="PANTHER" id="PTHR43747">
    <property type="entry name" value="FAD-BINDING PROTEIN"/>
    <property type="match status" value="1"/>
</dbReference>
<dbReference type="InterPro" id="IPR050816">
    <property type="entry name" value="Flavin-dep_Halogenase_NPB"/>
</dbReference>
<dbReference type="OrthoDB" id="6310849at2"/>
<sequence length="381" mass="41866">MDQIAHITILGAGPAGLATALSLANQAGLAGSALDIHVIDAATDIKVKVGETIPPAATSVLRDLIGDHTPTLLSEHNVCPGSVSLWGNDRPGHNDFMFNLEGHGYHLDRIRFEEQLTNIALTRHISLQTGERLKHLESLGAGFSLHLSKDGQSRRIETDFLVDAAGRSAITAQKLGTARNSFDEVTFICSVLECDQLSLSCNDLPTRTLVESCDYGWWYCAQLPNEKVILMLCTDKKQMLAQCLHQADVWLERVRETQLLAAELHMVLKNLSSKSVRLFKRNAKSSILSAVIAPNWLAVGDAACSYDPISSAGITKALMHGQLAGNCIYDYLSGNNNQALTDYQNQVFDDFNKYAALRQSLYASEQRFANSGYWQRRQGFA</sequence>
<evidence type="ECO:0000313" key="1">
    <source>
        <dbReference type="EMBL" id="ASP39095.1"/>
    </source>
</evidence>
<dbReference type="KEGG" id="bsan:CHH28_10575"/>
<dbReference type="Pfam" id="PF04820">
    <property type="entry name" value="Trp_halogenase"/>
    <property type="match status" value="1"/>
</dbReference>
<evidence type="ECO:0008006" key="3">
    <source>
        <dbReference type="Google" id="ProtNLM"/>
    </source>
</evidence>
<keyword evidence="2" id="KW-1185">Reference proteome</keyword>
<dbReference type="Gene3D" id="3.30.9.100">
    <property type="match status" value="1"/>
</dbReference>
<evidence type="ECO:0000313" key="2">
    <source>
        <dbReference type="Proteomes" id="UP000202440"/>
    </source>
</evidence>
<dbReference type="Gene3D" id="3.50.50.60">
    <property type="entry name" value="FAD/NAD(P)-binding domain"/>
    <property type="match status" value="1"/>
</dbReference>
<dbReference type="InterPro" id="IPR036188">
    <property type="entry name" value="FAD/NAD-bd_sf"/>
</dbReference>
<dbReference type="SUPFAM" id="SSF51905">
    <property type="entry name" value="FAD/NAD(P)-binding domain"/>
    <property type="match status" value="1"/>
</dbReference>
<gene>
    <name evidence="1" type="ORF">CHH28_10575</name>
</gene>
<dbReference type="PANTHER" id="PTHR43747:SF1">
    <property type="entry name" value="SLR1998 PROTEIN"/>
    <property type="match status" value="1"/>
</dbReference>
<dbReference type="Proteomes" id="UP000202440">
    <property type="component" value="Chromosome"/>
</dbReference>
<reference evidence="1 2" key="1">
    <citation type="submission" date="2017-07" db="EMBL/GenBank/DDBJ databases">
        <title>Annotated genome sequence of Bacterioplanes sanyensis isolated from Red Sea.</title>
        <authorList>
            <person name="Rehman Z.U."/>
        </authorList>
    </citation>
    <scope>NUCLEOTIDE SEQUENCE [LARGE SCALE GENOMIC DNA]</scope>
    <source>
        <strain evidence="1 2">NV9</strain>
    </source>
</reference>
<proteinExistence type="predicted"/>
<dbReference type="RefSeq" id="WP_094060277.1">
    <property type="nucleotide sequence ID" value="NZ_CP022530.1"/>
</dbReference>